<protein>
    <submittedName>
        <fullName evidence="2">Sugar ABC transporter substrate-binding protein</fullName>
    </submittedName>
</protein>
<keyword evidence="3" id="KW-1185">Reference proteome</keyword>
<gene>
    <name evidence="2" type="ORF">WDZ17_00435</name>
</gene>
<dbReference type="EMBL" id="JBBIAA010000001">
    <property type="protein sequence ID" value="MEJ5943759.1"/>
    <property type="molecule type" value="Genomic_DNA"/>
</dbReference>
<keyword evidence="1" id="KW-0732">Signal</keyword>
<organism evidence="2 3">
    <name type="scientific">Pseudokineococcus basanitobsidens</name>
    <dbReference type="NCBI Taxonomy" id="1926649"/>
    <lineage>
        <taxon>Bacteria</taxon>
        <taxon>Bacillati</taxon>
        <taxon>Actinomycetota</taxon>
        <taxon>Actinomycetes</taxon>
        <taxon>Kineosporiales</taxon>
        <taxon>Kineosporiaceae</taxon>
        <taxon>Pseudokineococcus</taxon>
    </lineage>
</organism>
<dbReference type="Proteomes" id="UP001387100">
    <property type="component" value="Unassembled WGS sequence"/>
</dbReference>
<dbReference type="SUPFAM" id="SSF53850">
    <property type="entry name" value="Periplasmic binding protein-like II"/>
    <property type="match status" value="1"/>
</dbReference>
<sequence length="464" mass="49857">MSTSRTASRALSRAARRRSLAAVVAASALALSACGGDGGGGSGGDGGSDVEPVTQEQIDEAMSTPTELTFWTWLPDAQKEVDLFEKAYPDISVNLVNAGQGLDQYTKLRTAIRAGEGAPDVAQIEYQYLSSFNLGGDLLDLGPYGASELEGTYPDWVWEQITRDGAVYGIPQDIGPMGSLYRQDILDEAGIEPPATWDEFAEAARTLHEQMPDTYLTNMPGNDPGQFVGLLWQNGAKPFGFDGDETVTIDLDSPEVTEVVDYWQGLISEGVVSTDADFNDQWYQGLSNGKYASWQTAAWGPVFLQGTAANTSGLWRAAALPAWEEGETATGNWGGSTDAVLSSTDNPIAAAQLAKFINTDQESALTLALDQFLFVPSDVVLEDQEFLDAAPEFFGGQQVNQLFTELSTEVDTDFGWLPFTDYAYNSFNDTLGTAIAEGGDMAAGLAAWEQDITSYAEQQGFTVQ</sequence>
<proteinExistence type="predicted"/>
<dbReference type="PROSITE" id="PS51257">
    <property type="entry name" value="PROKAR_LIPOPROTEIN"/>
    <property type="match status" value="1"/>
</dbReference>
<dbReference type="Pfam" id="PF01547">
    <property type="entry name" value="SBP_bac_1"/>
    <property type="match status" value="1"/>
</dbReference>
<feature type="chain" id="PRO_5045649688" evidence="1">
    <location>
        <begin position="36"/>
        <end position="464"/>
    </location>
</feature>
<dbReference type="PANTHER" id="PTHR43649:SF14">
    <property type="entry name" value="BLR3389 PROTEIN"/>
    <property type="match status" value="1"/>
</dbReference>
<evidence type="ECO:0000313" key="3">
    <source>
        <dbReference type="Proteomes" id="UP001387100"/>
    </source>
</evidence>
<dbReference type="CDD" id="cd13585">
    <property type="entry name" value="PBP2_TMBP_like"/>
    <property type="match status" value="1"/>
</dbReference>
<dbReference type="InterPro" id="IPR050490">
    <property type="entry name" value="Bact_solute-bd_prot1"/>
</dbReference>
<dbReference type="InterPro" id="IPR006059">
    <property type="entry name" value="SBP"/>
</dbReference>
<dbReference type="PANTHER" id="PTHR43649">
    <property type="entry name" value="ARABINOSE-BINDING PROTEIN-RELATED"/>
    <property type="match status" value="1"/>
</dbReference>
<feature type="signal peptide" evidence="1">
    <location>
        <begin position="1"/>
        <end position="35"/>
    </location>
</feature>
<name>A0ABU8RFK1_9ACTN</name>
<evidence type="ECO:0000313" key="2">
    <source>
        <dbReference type="EMBL" id="MEJ5943759.1"/>
    </source>
</evidence>
<evidence type="ECO:0000256" key="1">
    <source>
        <dbReference type="SAM" id="SignalP"/>
    </source>
</evidence>
<comment type="caution">
    <text evidence="2">The sequence shown here is derived from an EMBL/GenBank/DDBJ whole genome shotgun (WGS) entry which is preliminary data.</text>
</comment>
<dbReference type="Gene3D" id="3.40.190.10">
    <property type="entry name" value="Periplasmic binding protein-like II"/>
    <property type="match status" value="3"/>
</dbReference>
<accession>A0ABU8RFK1</accession>
<dbReference type="RefSeq" id="WP_339573151.1">
    <property type="nucleotide sequence ID" value="NZ_JBBIAA010000001.1"/>
</dbReference>
<reference evidence="2 3" key="1">
    <citation type="journal article" date="2017" name="Int. J. Syst. Evol. Microbiol.">
        <title>Pseudokineococcus basanitobsidens sp. nov., isolated from volcanic rock.</title>
        <authorList>
            <person name="Lee D.W."/>
            <person name="Park M.Y."/>
            <person name="Kim J.J."/>
            <person name="Kim B.S."/>
        </authorList>
    </citation>
    <scope>NUCLEOTIDE SEQUENCE [LARGE SCALE GENOMIC DNA]</scope>
    <source>
        <strain evidence="2 3">DSM 103726</strain>
    </source>
</reference>